<feature type="domain" description="ACT" evidence="9">
    <location>
        <begin position="193"/>
        <end position="270"/>
    </location>
</feature>
<dbReference type="GO" id="GO:0004664">
    <property type="term" value="F:prephenate dehydratase activity"/>
    <property type="evidence" value="ECO:0007669"/>
    <property type="project" value="UniProtKB-EC"/>
</dbReference>
<dbReference type="UniPathway" id="UPA00121">
    <property type="reaction ID" value="UER00345"/>
</dbReference>
<dbReference type="GO" id="GO:0005737">
    <property type="term" value="C:cytoplasm"/>
    <property type="evidence" value="ECO:0007669"/>
    <property type="project" value="TreeGrafter"/>
</dbReference>
<dbReference type="OrthoDB" id="9802281at2"/>
<dbReference type="InterPro" id="IPR001086">
    <property type="entry name" value="Preph_deHydtase"/>
</dbReference>
<keyword evidence="11" id="KW-1185">Reference proteome</keyword>
<dbReference type="EMBL" id="PIPV01000015">
    <property type="protein sequence ID" value="RUO50444.1"/>
    <property type="molecule type" value="Genomic_DNA"/>
</dbReference>
<dbReference type="Pfam" id="PF00800">
    <property type="entry name" value="PDT"/>
    <property type="match status" value="1"/>
</dbReference>
<dbReference type="Gene3D" id="3.40.190.10">
    <property type="entry name" value="Periplasmic binding protein-like II"/>
    <property type="match status" value="2"/>
</dbReference>
<evidence type="ECO:0000313" key="10">
    <source>
        <dbReference type="EMBL" id="RUO50444.1"/>
    </source>
</evidence>
<keyword evidence="4" id="KW-0057">Aromatic amino acid biosynthesis</keyword>
<reference evidence="11" key="1">
    <citation type="journal article" date="2018" name="Front. Microbiol.">
        <title>Genome-Based Analysis Reveals the Taxonomy and Diversity of the Family Idiomarinaceae.</title>
        <authorList>
            <person name="Liu Y."/>
            <person name="Lai Q."/>
            <person name="Shao Z."/>
        </authorList>
    </citation>
    <scope>NUCLEOTIDE SEQUENCE [LARGE SCALE GENOMIC DNA]</scope>
    <source>
        <strain evidence="11">F23</strain>
    </source>
</reference>
<dbReference type="Proteomes" id="UP000287330">
    <property type="component" value="Unassembled WGS sequence"/>
</dbReference>
<dbReference type="Gene3D" id="3.30.70.260">
    <property type="match status" value="1"/>
</dbReference>
<dbReference type="SUPFAM" id="SSF53850">
    <property type="entry name" value="Periplasmic binding protein-like II"/>
    <property type="match status" value="1"/>
</dbReference>
<dbReference type="CDD" id="cd04905">
    <property type="entry name" value="ACT_CM-PDT"/>
    <property type="match status" value="1"/>
</dbReference>
<evidence type="ECO:0000256" key="6">
    <source>
        <dbReference type="ARBA" id="ARBA00023239"/>
    </source>
</evidence>
<evidence type="ECO:0000256" key="2">
    <source>
        <dbReference type="ARBA" id="ARBA00013147"/>
    </source>
</evidence>
<evidence type="ECO:0000256" key="3">
    <source>
        <dbReference type="ARBA" id="ARBA00022605"/>
    </source>
</evidence>
<evidence type="ECO:0000256" key="7">
    <source>
        <dbReference type="ARBA" id="ARBA00047848"/>
    </source>
</evidence>
<name>A0A432XP36_9GAMM</name>
<feature type="domain" description="Prephenate dehydratase" evidence="8">
    <location>
        <begin position="4"/>
        <end position="176"/>
    </location>
</feature>
<dbReference type="AlphaFoldDB" id="A0A432XP36"/>
<evidence type="ECO:0000256" key="5">
    <source>
        <dbReference type="ARBA" id="ARBA00023222"/>
    </source>
</evidence>
<organism evidence="10 11">
    <name type="scientific">Idiomarina fontislapidosi</name>
    <dbReference type="NCBI Taxonomy" id="263723"/>
    <lineage>
        <taxon>Bacteria</taxon>
        <taxon>Pseudomonadati</taxon>
        <taxon>Pseudomonadota</taxon>
        <taxon>Gammaproteobacteria</taxon>
        <taxon>Alteromonadales</taxon>
        <taxon>Idiomarinaceae</taxon>
        <taxon>Idiomarina</taxon>
    </lineage>
</organism>
<dbReference type="InterPro" id="IPR002912">
    <property type="entry name" value="ACT_dom"/>
</dbReference>
<gene>
    <name evidence="10" type="ORF">CWE25_12705</name>
</gene>
<evidence type="ECO:0000256" key="1">
    <source>
        <dbReference type="ARBA" id="ARBA00004741"/>
    </source>
</evidence>
<dbReference type="EC" id="4.2.1.51" evidence="2"/>
<protein>
    <recommendedName>
        <fullName evidence="2">prephenate dehydratase</fullName>
        <ecNumber evidence="2">4.2.1.51</ecNumber>
    </recommendedName>
</protein>
<dbReference type="Pfam" id="PF01842">
    <property type="entry name" value="ACT"/>
    <property type="match status" value="1"/>
</dbReference>
<evidence type="ECO:0000259" key="9">
    <source>
        <dbReference type="PROSITE" id="PS51671"/>
    </source>
</evidence>
<dbReference type="InterPro" id="IPR045865">
    <property type="entry name" value="ACT-like_dom_sf"/>
</dbReference>
<keyword evidence="5" id="KW-0584">Phenylalanine biosynthesis</keyword>
<keyword evidence="3" id="KW-0028">Amino-acid biosynthesis</keyword>
<comment type="caution">
    <text evidence="10">The sequence shown here is derived from an EMBL/GenBank/DDBJ whole genome shotgun (WGS) entry which is preliminary data.</text>
</comment>
<comment type="pathway">
    <text evidence="1">Amino-acid biosynthesis; L-phenylalanine biosynthesis; phenylpyruvate from prephenate: step 1/1.</text>
</comment>
<dbReference type="SUPFAM" id="SSF55021">
    <property type="entry name" value="ACT-like"/>
    <property type="match status" value="1"/>
</dbReference>
<dbReference type="GO" id="GO:0009094">
    <property type="term" value="P:L-phenylalanine biosynthetic process"/>
    <property type="evidence" value="ECO:0007669"/>
    <property type="project" value="UniProtKB-UniPathway"/>
</dbReference>
<accession>A0A432XP36</accession>
<dbReference type="PROSITE" id="PS51671">
    <property type="entry name" value="ACT"/>
    <property type="match status" value="1"/>
</dbReference>
<comment type="catalytic activity">
    <reaction evidence="7">
        <text>prephenate + H(+) = 3-phenylpyruvate + CO2 + H2O</text>
        <dbReference type="Rhea" id="RHEA:21648"/>
        <dbReference type="ChEBI" id="CHEBI:15377"/>
        <dbReference type="ChEBI" id="CHEBI:15378"/>
        <dbReference type="ChEBI" id="CHEBI:16526"/>
        <dbReference type="ChEBI" id="CHEBI:18005"/>
        <dbReference type="ChEBI" id="CHEBI:29934"/>
        <dbReference type="EC" id="4.2.1.51"/>
    </reaction>
</comment>
<keyword evidence="6" id="KW-0456">Lyase</keyword>
<evidence type="ECO:0000256" key="4">
    <source>
        <dbReference type="ARBA" id="ARBA00023141"/>
    </source>
</evidence>
<dbReference type="PANTHER" id="PTHR21022:SF19">
    <property type="entry name" value="PREPHENATE DEHYDRATASE-RELATED"/>
    <property type="match status" value="1"/>
</dbReference>
<sequence length="272" mass="30160">MIEQLVTLGPAGTFSERAAQHFQQQLGDSVPIVFKSTLPDVLHSVDSTQLAVVPIENLIDGFVSPVVDHFAHHPLYIHAEYGLPIQYHLLANSERPEQVWAQFVAAGQCHQVLNTLSLPIVHTASNTASLHELMVADKPSAAIVPSHIPCPEQLRCIQRNVADSRKNQTRFVLLSAQSEPLMARQDSRWKSSVMLIDDNDHPGLLVDSLKAFAEQDINLTSIVSRPTGDGFGQYHFFIDFDGHEHDPAVQRALAKLSELNQIHWLGSYPAFS</sequence>
<dbReference type="PANTHER" id="PTHR21022">
    <property type="entry name" value="PREPHENATE DEHYDRATASE P PROTEIN"/>
    <property type="match status" value="1"/>
</dbReference>
<proteinExistence type="predicted"/>
<dbReference type="PROSITE" id="PS51171">
    <property type="entry name" value="PREPHENATE_DEHYDR_3"/>
    <property type="match status" value="1"/>
</dbReference>
<dbReference type="RefSeq" id="WP_110576311.1">
    <property type="nucleotide sequence ID" value="NZ_PIPV01000015.1"/>
</dbReference>
<evidence type="ECO:0000259" key="8">
    <source>
        <dbReference type="PROSITE" id="PS51171"/>
    </source>
</evidence>
<evidence type="ECO:0000313" key="11">
    <source>
        <dbReference type="Proteomes" id="UP000287330"/>
    </source>
</evidence>